<proteinExistence type="predicted"/>
<protein>
    <submittedName>
        <fullName evidence="2">Uncharacterized protein</fullName>
    </submittedName>
</protein>
<keyword evidence="3" id="KW-1185">Reference proteome</keyword>
<accession>R0L9N8</accession>
<evidence type="ECO:0000256" key="1">
    <source>
        <dbReference type="SAM" id="MobiDB-lite"/>
    </source>
</evidence>
<gene>
    <name evidence="2" type="ORF">Anapl_02388</name>
</gene>
<reference evidence="3" key="1">
    <citation type="journal article" date="2013" name="Nat. Genet.">
        <title>The duck genome and transcriptome provide insight into an avian influenza virus reservoir species.</title>
        <authorList>
            <person name="Huang Y."/>
            <person name="Li Y."/>
            <person name="Burt D.W."/>
            <person name="Chen H."/>
            <person name="Zhang Y."/>
            <person name="Qian W."/>
            <person name="Kim H."/>
            <person name="Gan S."/>
            <person name="Zhao Y."/>
            <person name="Li J."/>
            <person name="Yi K."/>
            <person name="Feng H."/>
            <person name="Zhu P."/>
            <person name="Li B."/>
            <person name="Liu Q."/>
            <person name="Fairley S."/>
            <person name="Magor K.E."/>
            <person name="Du Z."/>
            <person name="Hu X."/>
            <person name="Goodman L."/>
            <person name="Tafer H."/>
            <person name="Vignal A."/>
            <person name="Lee T."/>
            <person name="Kim K.W."/>
            <person name="Sheng Z."/>
            <person name="An Y."/>
            <person name="Searle S."/>
            <person name="Herrero J."/>
            <person name="Groenen M.A."/>
            <person name="Crooijmans R.P."/>
            <person name="Faraut T."/>
            <person name="Cai Q."/>
            <person name="Webster R.G."/>
            <person name="Aldridge J.R."/>
            <person name="Warren W.C."/>
            <person name="Bartschat S."/>
            <person name="Kehr S."/>
            <person name="Marz M."/>
            <person name="Stadler P.F."/>
            <person name="Smith J."/>
            <person name="Kraus R.H."/>
            <person name="Zhao Y."/>
            <person name="Ren L."/>
            <person name="Fei J."/>
            <person name="Morisson M."/>
            <person name="Kaiser P."/>
            <person name="Griffin D.K."/>
            <person name="Rao M."/>
            <person name="Pitel F."/>
            <person name="Wang J."/>
            <person name="Li N."/>
        </authorList>
    </citation>
    <scope>NUCLEOTIDE SEQUENCE [LARGE SCALE GENOMIC DNA]</scope>
</reference>
<feature type="region of interest" description="Disordered" evidence="1">
    <location>
        <begin position="941"/>
        <end position="971"/>
    </location>
</feature>
<sequence>MWPGIQKNYGKTGADKLHKTSEELENNGGNLQEPDCQPAPRLRDKARCVRVTHRQLSARARLATAELHLLIITSLAPRMFTFFPQLLNKSLHEEQRLAMVTGCCLISRATPPAGRMPPKLRQSASCVTWHLCAFPKSPENELLMMENPPHPIPAPPSPQDRCQGPVGPLPLPHPAAVAGGGACVCADEQRSSCTSQALHTTKSSTRDRAFSQLLGPHFGAWHCPACTWDRSGPAGGCGTEEGGSVTIRTRERAHGELQDALPGASRCSVQHRLQTVPSQKAPEDCLLCGSVPPHLTQGGVQTTYMSAEVFQGRTPIQTRRRALSAPPRKNMPSAPWLVDLSALQEAKGLIPWQLGSPESKNPYGIWRGDAKSREATLCNLQPAWAIFQLTAILSGLRTESYPDKAQTYLELPAFIGFIKVIFRRSAAAPAGTPPAPSSAPAPRGAGTHFAPLAIPSCSEMKGLTWLPSAQLQKVSFASPKCPRLWSWPRFAQQSPIDFSTVAPNLHCQLTPSMQPPQILPYGQARTDPWKTRAVWLSFMSYSCDLAVLSPVASALSTPPVGSLLSIIYMLDAEQDGTKALPPGAQRSCFHETQQQAPSAPQPAPFLLLTCLHPAPAYKTPPYPAPAGQAAFQEQSRQVLVSSQAPVPALTSQAARTSQPATPPSEKRLMETVNIDGYHQMSLLYKVIQVAFLGEHAGDSKRPEAPLACPRGLSLPLAVLAVSVLQGSGHTDTQLHEGMGWGARGVGMDVDKAVCFLITHPAQACTEPSQLQSWEITVIASPSPSGDLGAVLQRHRQIPVFRRNLPSTVPPSCLPLPLTHCWLSCQLSAGAIPTSQERKKITVGTEWSPNLERNRPLGLMLRMKDLLTLRGGESTLDCKKAHYQFTTGIGLPGTTSKIWDTMQRLPGTSALSRSRQEPENFPFFQATLTELWGKPTWMPTNQCSHQGSPLFSKRPGDANTSQKTTRPRGTAAGLQASAAELEQLLVLAPRPEPLQKVVLDTWGLQELPHTSMV</sequence>
<dbReference type="AlphaFoldDB" id="R0L9N8"/>
<evidence type="ECO:0000313" key="3">
    <source>
        <dbReference type="Proteomes" id="UP000296049"/>
    </source>
</evidence>
<dbReference type="Proteomes" id="UP000296049">
    <property type="component" value="Unassembled WGS sequence"/>
</dbReference>
<evidence type="ECO:0000313" key="2">
    <source>
        <dbReference type="EMBL" id="EOB02344.1"/>
    </source>
</evidence>
<feature type="region of interest" description="Disordered" evidence="1">
    <location>
        <begin position="579"/>
        <end position="600"/>
    </location>
</feature>
<name>R0L9N8_ANAPL</name>
<dbReference type="EMBL" id="KB742969">
    <property type="protein sequence ID" value="EOB02344.1"/>
    <property type="molecule type" value="Genomic_DNA"/>
</dbReference>
<organism evidence="2 3">
    <name type="scientific">Anas platyrhynchos</name>
    <name type="common">Mallard</name>
    <name type="synonym">Anas boschas</name>
    <dbReference type="NCBI Taxonomy" id="8839"/>
    <lineage>
        <taxon>Eukaryota</taxon>
        <taxon>Metazoa</taxon>
        <taxon>Chordata</taxon>
        <taxon>Craniata</taxon>
        <taxon>Vertebrata</taxon>
        <taxon>Euteleostomi</taxon>
        <taxon>Archelosauria</taxon>
        <taxon>Archosauria</taxon>
        <taxon>Dinosauria</taxon>
        <taxon>Saurischia</taxon>
        <taxon>Theropoda</taxon>
        <taxon>Coelurosauria</taxon>
        <taxon>Aves</taxon>
        <taxon>Neognathae</taxon>
        <taxon>Galloanserae</taxon>
        <taxon>Anseriformes</taxon>
        <taxon>Anatidae</taxon>
        <taxon>Anatinae</taxon>
        <taxon>Anas</taxon>
    </lineage>
</organism>